<evidence type="ECO:0000313" key="2">
    <source>
        <dbReference type="Proteomes" id="UP000230423"/>
    </source>
</evidence>
<protein>
    <submittedName>
        <fullName evidence="1">Uncharacterized protein</fullName>
    </submittedName>
</protein>
<dbReference type="OrthoDB" id="5798149at2759"/>
<reference evidence="1 2" key="1">
    <citation type="submission" date="2015-09" db="EMBL/GenBank/DDBJ databases">
        <title>Draft genome of the parasitic nematode Teladorsagia circumcincta isolate WARC Sus (inbred).</title>
        <authorList>
            <person name="Mitreva M."/>
        </authorList>
    </citation>
    <scope>NUCLEOTIDE SEQUENCE [LARGE SCALE GENOMIC DNA]</scope>
    <source>
        <strain evidence="1 2">S</strain>
    </source>
</reference>
<proteinExistence type="predicted"/>
<keyword evidence="2" id="KW-1185">Reference proteome</keyword>
<organism evidence="1 2">
    <name type="scientific">Teladorsagia circumcincta</name>
    <name type="common">Brown stomach worm</name>
    <name type="synonym">Ostertagia circumcincta</name>
    <dbReference type="NCBI Taxonomy" id="45464"/>
    <lineage>
        <taxon>Eukaryota</taxon>
        <taxon>Metazoa</taxon>
        <taxon>Ecdysozoa</taxon>
        <taxon>Nematoda</taxon>
        <taxon>Chromadorea</taxon>
        <taxon>Rhabditida</taxon>
        <taxon>Rhabditina</taxon>
        <taxon>Rhabditomorpha</taxon>
        <taxon>Strongyloidea</taxon>
        <taxon>Trichostrongylidae</taxon>
        <taxon>Teladorsagia</taxon>
    </lineage>
</organism>
<dbReference type="Proteomes" id="UP000230423">
    <property type="component" value="Unassembled WGS sequence"/>
</dbReference>
<evidence type="ECO:0000313" key="1">
    <source>
        <dbReference type="EMBL" id="PIO68546.1"/>
    </source>
</evidence>
<dbReference type="EMBL" id="KZ347054">
    <property type="protein sequence ID" value="PIO68546.1"/>
    <property type="molecule type" value="Genomic_DNA"/>
</dbReference>
<gene>
    <name evidence="1" type="ORF">TELCIR_09666</name>
</gene>
<name>A0A2G9UE95_TELCI</name>
<sequence length="170" mass="18394">MYMATIMLRGTYTVSGGKSSAETWQTAALQPFPLIPPQELNITYPFVPIGTGDSRPPPFSPPQSSFRRGSFNQNRNVPPISLATAAGFVGGDAYVDSTRLQYTKKPLVSAFLTNVCPGPQLAHAVECASSKCKEGPHCTISQRAFSPAQPPVFFKCSFSDAAKKRFSEQN</sequence>
<accession>A0A2G9UE95</accession>
<dbReference type="AlphaFoldDB" id="A0A2G9UE95"/>